<accession>A0A9X8GRI5</accession>
<dbReference type="InterPro" id="IPR040853">
    <property type="entry name" value="RapA2_cadherin-like"/>
</dbReference>
<dbReference type="Gene3D" id="2.60.40.10">
    <property type="entry name" value="Immunoglobulins"/>
    <property type="match status" value="1"/>
</dbReference>
<evidence type="ECO:0000259" key="1">
    <source>
        <dbReference type="Pfam" id="PF17803"/>
    </source>
</evidence>
<feature type="non-terminal residue" evidence="2">
    <location>
        <position position="1"/>
    </location>
</feature>
<dbReference type="NCBIfam" id="TIGR01965">
    <property type="entry name" value="VCBS_repeat"/>
    <property type="match status" value="2"/>
</dbReference>
<reference evidence="2 3" key="1">
    <citation type="submission" date="2018-09" db="EMBL/GenBank/DDBJ databases">
        <title>Acidovorax cavernicola nov. sp. isolated from Gruta de las Maravillas (Aracena, Spain).</title>
        <authorList>
            <person name="Jurado V."/>
            <person name="Gutierrez-Patricio S."/>
            <person name="Gonzalez-Pimentel J.L."/>
            <person name="Miller A.Z."/>
            <person name="Laiz L."/>
            <person name="Saiz-Jimenez C."/>
        </authorList>
    </citation>
    <scope>NUCLEOTIDE SEQUENCE [LARGE SCALE GENOMIC DNA]</scope>
    <source>
        <strain evidence="2 3">1011MAR4D40.2</strain>
    </source>
</reference>
<feature type="non-terminal residue" evidence="2">
    <location>
        <position position="190"/>
    </location>
</feature>
<protein>
    <recommendedName>
        <fullName evidence="1">RapA2 cadherin-like domain-containing protein</fullName>
    </recommendedName>
</protein>
<dbReference type="AlphaFoldDB" id="A0A9X8GRI5"/>
<proteinExistence type="predicted"/>
<dbReference type="RefSeq" id="WP_147400642.1">
    <property type="nucleotide sequence ID" value="NZ_QXMN01000348.1"/>
</dbReference>
<evidence type="ECO:0000313" key="3">
    <source>
        <dbReference type="Proteomes" id="UP000265619"/>
    </source>
</evidence>
<comment type="caution">
    <text evidence="2">The sequence shown here is derived from an EMBL/GenBank/DDBJ whole genome shotgun (WGS) entry which is preliminary data.</text>
</comment>
<dbReference type="InterPro" id="IPR010221">
    <property type="entry name" value="VCBS_dom"/>
</dbReference>
<feature type="domain" description="RapA2 cadherin-like" evidence="1">
    <location>
        <begin position="52"/>
        <end position="145"/>
    </location>
</feature>
<dbReference type="OrthoDB" id="8824746at2"/>
<sequence length="190" mass="19902">RYGDLVINADGSYVYTIDNSLAEVQALRQSGQTLSDVFSYTMVDIWGATDSAEIHITVDGRNDTPVARDDSAVAIEAGGVNNATPGSDAAGNVLNNDSDVDSIANGETRQVLSVSNETGQSGAAGQVLVGRYGQLVLNADGSYTYTIDNANAAVQALRTAGETLRETFSYRMRDTAGATADARLTIIIQG</sequence>
<dbReference type="Pfam" id="PF17803">
    <property type="entry name" value="Cadherin_4"/>
    <property type="match status" value="1"/>
</dbReference>
<evidence type="ECO:0000313" key="2">
    <source>
        <dbReference type="EMBL" id="RIX68420.1"/>
    </source>
</evidence>
<keyword evidence="3" id="KW-1185">Reference proteome</keyword>
<dbReference type="Proteomes" id="UP000265619">
    <property type="component" value="Unassembled WGS sequence"/>
</dbReference>
<dbReference type="EMBL" id="QXMN01000348">
    <property type="protein sequence ID" value="RIX68420.1"/>
    <property type="molecule type" value="Genomic_DNA"/>
</dbReference>
<name>A0A9X8GRI5_9BURK</name>
<gene>
    <name evidence="2" type="ORF">D3H34_33565</name>
</gene>
<dbReference type="InterPro" id="IPR013783">
    <property type="entry name" value="Ig-like_fold"/>
</dbReference>
<organism evidence="2 3">
    <name type="scientific">Acidovorax cavernicola</name>
    <dbReference type="NCBI Taxonomy" id="1675792"/>
    <lineage>
        <taxon>Bacteria</taxon>
        <taxon>Pseudomonadati</taxon>
        <taxon>Pseudomonadota</taxon>
        <taxon>Betaproteobacteria</taxon>
        <taxon>Burkholderiales</taxon>
        <taxon>Comamonadaceae</taxon>
        <taxon>Acidovorax</taxon>
    </lineage>
</organism>